<protein>
    <submittedName>
        <fullName evidence="1">Uncharacterized protein</fullName>
    </submittedName>
</protein>
<gene>
    <name evidence="1" type="ORF">psal_cds_832</name>
</gene>
<evidence type="ECO:0000313" key="2">
    <source>
        <dbReference type="Proteomes" id="UP000204584"/>
    </source>
</evidence>
<dbReference type="KEGG" id="vg:16606660"/>
<reference evidence="1 2" key="1">
    <citation type="journal article" date="2013" name="Science">
        <title>Pandoraviruses: amoeba viruses with genomes up to 2.5 Mb reaching that of parasitic eukaryotes.</title>
        <authorList>
            <person name="Philippe N."/>
            <person name="Legendre M."/>
            <person name="Doutre G."/>
            <person name="Coute Y."/>
            <person name="Poirot O."/>
            <person name="Lescot M."/>
            <person name="Arslan D."/>
            <person name="Seltzer V."/>
            <person name="Bertaux L."/>
            <person name="Bruley C."/>
            <person name="Garin J."/>
            <person name="Claverie J.M."/>
            <person name="Abergel C."/>
        </authorList>
    </citation>
    <scope>NUCLEOTIDE SEQUENCE [LARGE SCALE GENOMIC DNA]</scope>
</reference>
<dbReference type="RefSeq" id="YP_009430075.1">
    <property type="nucleotide sequence ID" value="NC_022098.1"/>
</dbReference>
<accession>A0A291ATV6</accession>
<dbReference type="Proteomes" id="UP000204584">
    <property type="component" value="Segment"/>
</dbReference>
<evidence type="ECO:0000313" key="1">
    <source>
        <dbReference type="EMBL" id="ATE82236.1"/>
    </source>
</evidence>
<dbReference type="GeneID" id="16606660"/>
<sequence>MDTAQKEKEIMKNRSSCETAACLRALSLCESCPKNGVTASSGIATVETNGATDSSPTLSAPTAVMRLDTCPLTWLATRKLALAFQLVGCLEPSDVARMALVSKATLTTLANATARSSAPIPPDLARSAVACLPQAKIMVDAVTALISESRALAGRSRDSGLCALPIPLAAAILDGRRRWPFRALWDVAARAFACRRHDIVAQCRALQEAVCACARAYVGAAADALPSAHSITLGSWLCEAAGLALPADVSTASLAMVLSDVEPMSALSMAHKAGEWGHAQLVDLAIDTALQSVRAGADLVRGGRVVMGVVGPAPRDRCAHVAAIAHVLVHVVSAIESDHSRNGDADHAARFDALFERLALALKEVLSAISDGETRHTLVMGRSWSDPFYEASVASAFGQLCQALLRSLDSGVEAHRMRAARLIGATVSAGARPPQCTRWLDCIWPALCCHLFDNTRPQAVNVALAAVRAMSAGMAAAPVDVPYGQSRSRRPANVGLFHDLATSLDPCDPRATVIDRLARIDAALTARVFSYLDPGDLGALAVCSRLALRLVASMVMPPATGGPQRALITGLCDGGDVPQRFGINAPETNLHLSPMTGRTGLDPAETVRLVSLACLCLPAIRSALCRMAAESPHPRAPTHPEPPHDLYVRVLPVLAAVIGDAMTYGSGATVGEALALCQHVAPLSECIPTHADESSHNISGNGKGKRADMWDALAHRDRERATDREWMADGSAWHAAAAVARVAGSRCDTRLLRLACAMAGQQLGAARTGLVDMGILRRHTTVQQHSVDETHAHVVAILLNAVTLGLAEFEAGTRYTSIAFVDELRSYLCRDVLAARARVKHAQMPAVVAACRTASLRITLFCARVGAPVTVEWTSAVSRLADVSA</sequence>
<name>A0A291ATV6_9VIRU</name>
<organism evidence="1 2">
    <name type="scientific">Pandoravirus salinus</name>
    <dbReference type="NCBI Taxonomy" id="1349410"/>
    <lineage>
        <taxon>Viruses</taxon>
        <taxon>Pandoravirus</taxon>
    </lineage>
</organism>
<dbReference type="EMBL" id="KC977571">
    <property type="protein sequence ID" value="ATE82236.1"/>
    <property type="molecule type" value="Genomic_DNA"/>
</dbReference>
<keyword evidence="2" id="KW-1185">Reference proteome</keyword>
<proteinExistence type="predicted"/>